<evidence type="ECO:0008006" key="3">
    <source>
        <dbReference type="Google" id="ProtNLM"/>
    </source>
</evidence>
<name>A0A5D2MA28_GOSTO</name>
<dbReference type="Gene3D" id="3.20.20.140">
    <property type="entry name" value="Metal-dependent hydrolases"/>
    <property type="match status" value="1"/>
</dbReference>
<dbReference type="AlphaFoldDB" id="A0A5D2MA28"/>
<sequence>MEFAELREAIEQIEVVDSHAHNIVPLDSSFPFSNSRSEATGHALSFAPHSLSFKRSLRDIAELYGTESSLDAVE</sequence>
<dbReference type="Proteomes" id="UP000322667">
    <property type="component" value="Chromosome D01"/>
</dbReference>
<organism evidence="1 2">
    <name type="scientific">Gossypium tomentosum</name>
    <name type="common">Hawaiian cotton</name>
    <name type="synonym">Gossypium sandvicense</name>
    <dbReference type="NCBI Taxonomy" id="34277"/>
    <lineage>
        <taxon>Eukaryota</taxon>
        <taxon>Viridiplantae</taxon>
        <taxon>Streptophyta</taxon>
        <taxon>Embryophyta</taxon>
        <taxon>Tracheophyta</taxon>
        <taxon>Spermatophyta</taxon>
        <taxon>Magnoliopsida</taxon>
        <taxon>eudicotyledons</taxon>
        <taxon>Gunneridae</taxon>
        <taxon>Pentapetalae</taxon>
        <taxon>rosids</taxon>
        <taxon>malvids</taxon>
        <taxon>Malvales</taxon>
        <taxon>Malvaceae</taxon>
        <taxon>Malvoideae</taxon>
        <taxon>Gossypium</taxon>
    </lineage>
</organism>
<keyword evidence="2" id="KW-1185">Reference proteome</keyword>
<evidence type="ECO:0000313" key="2">
    <source>
        <dbReference type="Proteomes" id="UP000322667"/>
    </source>
</evidence>
<protein>
    <recommendedName>
        <fullName evidence="3">Amidohydrolase-related domain-containing protein</fullName>
    </recommendedName>
</protein>
<dbReference type="PANTHER" id="PTHR43383:SF2">
    <property type="entry name" value="AMIDOHYDROLASE 2 FAMILY PROTEIN"/>
    <property type="match status" value="1"/>
</dbReference>
<gene>
    <name evidence="1" type="ORF">ES332_D01G169200v1</name>
</gene>
<reference evidence="1 2" key="1">
    <citation type="submission" date="2019-07" db="EMBL/GenBank/DDBJ databases">
        <title>WGS assembly of Gossypium tomentosum.</title>
        <authorList>
            <person name="Chen Z.J."/>
            <person name="Sreedasyam A."/>
            <person name="Ando A."/>
            <person name="Song Q."/>
            <person name="De L."/>
            <person name="Hulse-Kemp A."/>
            <person name="Ding M."/>
            <person name="Ye W."/>
            <person name="Kirkbride R."/>
            <person name="Jenkins J."/>
            <person name="Plott C."/>
            <person name="Lovell J."/>
            <person name="Lin Y.-M."/>
            <person name="Vaughn R."/>
            <person name="Liu B."/>
            <person name="Li W."/>
            <person name="Simpson S."/>
            <person name="Scheffler B."/>
            <person name="Saski C."/>
            <person name="Grover C."/>
            <person name="Hu G."/>
            <person name="Conover J."/>
            <person name="Carlson J."/>
            <person name="Shu S."/>
            <person name="Boston L."/>
            <person name="Williams M."/>
            <person name="Peterson D."/>
            <person name="Mcgee K."/>
            <person name="Jones D."/>
            <person name="Wendel J."/>
            <person name="Stelly D."/>
            <person name="Grimwood J."/>
            <person name="Schmutz J."/>
        </authorList>
    </citation>
    <scope>NUCLEOTIDE SEQUENCE [LARGE SCALE GENOMIC DNA]</scope>
    <source>
        <strain evidence="1">7179.01</strain>
    </source>
</reference>
<dbReference type="EMBL" id="CM017623">
    <property type="protein sequence ID" value="TYH88166.1"/>
    <property type="molecule type" value="Genomic_DNA"/>
</dbReference>
<evidence type="ECO:0000313" key="1">
    <source>
        <dbReference type="EMBL" id="TYH88166.1"/>
    </source>
</evidence>
<accession>A0A5D2MA28</accession>
<dbReference type="PANTHER" id="PTHR43383">
    <property type="entry name" value="NODULIN 6"/>
    <property type="match status" value="1"/>
</dbReference>
<proteinExistence type="predicted"/>